<dbReference type="PANTHER" id="PTHR24421">
    <property type="entry name" value="NITRATE/NITRITE SENSOR PROTEIN NARX-RELATED"/>
    <property type="match status" value="1"/>
</dbReference>
<evidence type="ECO:0000256" key="8">
    <source>
        <dbReference type="ARBA" id="ARBA00022679"/>
    </source>
</evidence>
<keyword evidence="20" id="KW-1185">Reference proteome</keyword>
<keyword evidence="12" id="KW-0067">ATP-binding</keyword>
<keyword evidence="6" id="KW-0004">4Fe-4S</keyword>
<evidence type="ECO:0000256" key="4">
    <source>
        <dbReference type="ARBA" id="ARBA00012438"/>
    </source>
</evidence>
<dbReference type="GO" id="GO:0005524">
    <property type="term" value="F:ATP binding"/>
    <property type="evidence" value="ECO:0007669"/>
    <property type="project" value="UniProtKB-KW"/>
</dbReference>
<dbReference type="GO" id="GO:0016020">
    <property type="term" value="C:membrane"/>
    <property type="evidence" value="ECO:0007669"/>
    <property type="project" value="InterPro"/>
</dbReference>
<feature type="domain" description="Histidine kinase" evidence="18">
    <location>
        <begin position="283"/>
        <end position="369"/>
    </location>
</feature>
<dbReference type="PANTHER" id="PTHR24421:SF40">
    <property type="entry name" value="SENSOR HISTIDINE KINASE YHCY"/>
    <property type="match status" value="1"/>
</dbReference>
<evidence type="ECO:0000256" key="3">
    <source>
        <dbReference type="ARBA" id="ARBA00004496"/>
    </source>
</evidence>
<evidence type="ECO:0000313" key="19">
    <source>
        <dbReference type="EMBL" id="RKL67431.1"/>
    </source>
</evidence>
<dbReference type="GO" id="GO:0005737">
    <property type="term" value="C:cytoplasm"/>
    <property type="evidence" value="ECO:0007669"/>
    <property type="project" value="UniProtKB-SubCell"/>
</dbReference>
<evidence type="ECO:0000259" key="18">
    <source>
        <dbReference type="PROSITE" id="PS50109"/>
    </source>
</evidence>
<dbReference type="Gene3D" id="3.30.450.40">
    <property type="match status" value="1"/>
</dbReference>
<dbReference type="InterPro" id="IPR029016">
    <property type="entry name" value="GAF-like_dom_sf"/>
</dbReference>
<comment type="subcellular location">
    <subcellularLocation>
        <location evidence="3">Cytoplasm</location>
    </subcellularLocation>
</comment>
<evidence type="ECO:0000256" key="17">
    <source>
        <dbReference type="ARBA" id="ARBA00030800"/>
    </source>
</evidence>
<dbReference type="OrthoDB" id="9795828at2"/>
<dbReference type="GO" id="GO:0046872">
    <property type="term" value="F:metal ion binding"/>
    <property type="evidence" value="ECO:0007669"/>
    <property type="project" value="UniProtKB-KW"/>
</dbReference>
<keyword evidence="8" id="KW-0808">Transferase</keyword>
<evidence type="ECO:0000256" key="5">
    <source>
        <dbReference type="ARBA" id="ARBA00017322"/>
    </source>
</evidence>
<dbReference type="Gene3D" id="1.20.5.1930">
    <property type="match status" value="1"/>
</dbReference>
<sequence length="379" mass="43473">MERNEELFLIKSIAEMLNKETNMEVMLQQVLKRILELTNLKTGWIFLFDEEKEYQLAAHAYLPEALELKGRKYMCEGSCRCIHRGLTGNLKKATNMIDCERIERSIKEKRGNTEGIKLHASVPIKLGEVMFGLLNVASPGKLNFDDDELHILESIAYQIGTACERIRLSEQERSMLVLEERNRLARDLHDSVNQHLFSIMYTARGTKSISENQTITNSLDEIYYSSKDALAEMKDLIWQLSSDHIKEGLKIRLVNYCKTLDLSVSYECLENKIPDYLETAFWKIGREALNNINKHAESSKVIIHVGKIESFFTLKIEDNGCGFNMNEVSNSGFGLTSMRERAKLINGNCLVTSEPNKGTVVYVKVPIRKERKEYNESIN</sequence>
<dbReference type="Pfam" id="PF07730">
    <property type="entry name" value="HisKA_3"/>
    <property type="match status" value="1"/>
</dbReference>
<evidence type="ECO:0000256" key="12">
    <source>
        <dbReference type="ARBA" id="ARBA00022840"/>
    </source>
</evidence>
<dbReference type="InterPro" id="IPR050482">
    <property type="entry name" value="Sensor_HK_TwoCompSys"/>
</dbReference>
<keyword evidence="13" id="KW-0408">Iron</keyword>
<evidence type="ECO:0000256" key="13">
    <source>
        <dbReference type="ARBA" id="ARBA00023004"/>
    </source>
</evidence>
<dbReference type="SUPFAM" id="SSF55874">
    <property type="entry name" value="ATPase domain of HSP90 chaperone/DNA topoisomerase II/histidine kinase"/>
    <property type="match status" value="1"/>
</dbReference>
<dbReference type="CDD" id="cd16917">
    <property type="entry name" value="HATPase_UhpB-NarQ-NarX-like"/>
    <property type="match status" value="1"/>
</dbReference>
<comment type="caution">
    <text evidence="19">The sequence shown here is derived from an EMBL/GenBank/DDBJ whole genome shotgun (WGS) entry which is preliminary data.</text>
</comment>
<dbReference type="EC" id="2.7.13.3" evidence="4"/>
<evidence type="ECO:0000256" key="2">
    <source>
        <dbReference type="ARBA" id="ARBA00001966"/>
    </source>
</evidence>
<dbReference type="GO" id="GO:0051539">
    <property type="term" value="F:4 iron, 4 sulfur cluster binding"/>
    <property type="evidence" value="ECO:0007669"/>
    <property type="project" value="UniProtKB-KW"/>
</dbReference>
<dbReference type="PRINTS" id="PR00344">
    <property type="entry name" value="BCTRLSENSOR"/>
</dbReference>
<dbReference type="InterPro" id="IPR003594">
    <property type="entry name" value="HATPase_dom"/>
</dbReference>
<evidence type="ECO:0000256" key="11">
    <source>
        <dbReference type="ARBA" id="ARBA00022777"/>
    </source>
</evidence>
<evidence type="ECO:0000313" key="20">
    <source>
        <dbReference type="Proteomes" id="UP000281498"/>
    </source>
</evidence>
<proteinExistence type="predicted"/>
<gene>
    <name evidence="19" type="ORF">CR203_08725</name>
</gene>
<dbReference type="Gene3D" id="3.30.565.10">
    <property type="entry name" value="Histidine kinase-like ATPase, C-terminal domain"/>
    <property type="match status" value="1"/>
</dbReference>
<dbReference type="AlphaFoldDB" id="A0A3A9KAF4"/>
<accession>A0A3A9KAF4</accession>
<dbReference type="InterPro" id="IPR003018">
    <property type="entry name" value="GAF"/>
</dbReference>
<name>A0A3A9KAF4_9BACI</name>
<keyword evidence="10" id="KW-0547">Nucleotide-binding</keyword>
<dbReference type="InterPro" id="IPR036890">
    <property type="entry name" value="HATPase_C_sf"/>
</dbReference>
<dbReference type="Proteomes" id="UP000281498">
    <property type="component" value="Unassembled WGS sequence"/>
</dbReference>
<dbReference type="InterPro" id="IPR005467">
    <property type="entry name" value="His_kinase_dom"/>
</dbReference>
<dbReference type="RefSeq" id="WP_110935406.1">
    <property type="nucleotide sequence ID" value="NZ_KZ614146.1"/>
</dbReference>
<dbReference type="SUPFAM" id="SSF55781">
    <property type="entry name" value="GAF domain-like"/>
    <property type="match status" value="1"/>
</dbReference>
<evidence type="ECO:0000256" key="14">
    <source>
        <dbReference type="ARBA" id="ARBA00023012"/>
    </source>
</evidence>
<dbReference type="Pfam" id="PF02518">
    <property type="entry name" value="HATPase_c"/>
    <property type="match status" value="1"/>
</dbReference>
<reference evidence="19 20" key="1">
    <citation type="submission" date="2017-10" db="EMBL/GenBank/DDBJ databases">
        <title>Bacillus sp. nov., a halophilic bacterium isolated from a Keqin Lake.</title>
        <authorList>
            <person name="Wang H."/>
        </authorList>
    </citation>
    <scope>NUCLEOTIDE SEQUENCE [LARGE SCALE GENOMIC DNA]</scope>
    <source>
        <strain evidence="19 20">KCTC 13187</strain>
    </source>
</reference>
<dbReference type="PROSITE" id="PS50109">
    <property type="entry name" value="HIS_KIN"/>
    <property type="match status" value="1"/>
</dbReference>
<dbReference type="GO" id="GO:0000155">
    <property type="term" value="F:phosphorelay sensor kinase activity"/>
    <property type="evidence" value="ECO:0007669"/>
    <property type="project" value="InterPro"/>
</dbReference>
<dbReference type="EMBL" id="PDOE01000003">
    <property type="protein sequence ID" value="RKL67431.1"/>
    <property type="molecule type" value="Genomic_DNA"/>
</dbReference>
<evidence type="ECO:0000256" key="16">
    <source>
        <dbReference type="ARBA" id="ARBA00024827"/>
    </source>
</evidence>
<comment type="function">
    <text evidence="16">Member of the two-component regulatory system NreB/NreC involved in the control of dissimilatory nitrate/nitrite reduction in response to oxygen. NreB functions as a direct oxygen sensor histidine kinase which is autophosphorylated, in the absence of oxygen, probably at the conserved histidine residue, and transfers its phosphate group probably to a conserved aspartate residue of NreC. NreB/NreC activates the expression of the nitrate (narGHJI) and nitrite (nir) reductase operons, as well as the putative nitrate transporter gene narT.</text>
</comment>
<dbReference type="SMART" id="SM00387">
    <property type="entry name" value="HATPase_c"/>
    <property type="match status" value="1"/>
</dbReference>
<evidence type="ECO:0000256" key="1">
    <source>
        <dbReference type="ARBA" id="ARBA00000085"/>
    </source>
</evidence>
<evidence type="ECO:0000256" key="7">
    <source>
        <dbReference type="ARBA" id="ARBA00022490"/>
    </source>
</evidence>
<comment type="catalytic activity">
    <reaction evidence="1">
        <text>ATP + protein L-histidine = ADP + protein N-phospho-L-histidine.</text>
        <dbReference type="EC" id="2.7.13.3"/>
    </reaction>
</comment>
<evidence type="ECO:0000256" key="10">
    <source>
        <dbReference type="ARBA" id="ARBA00022741"/>
    </source>
</evidence>
<keyword evidence="11 19" id="KW-0418">Kinase</keyword>
<keyword evidence="14" id="KW-0902">Two-component regulatory system</keyword>
<keyword evidence="9" id="KW-0479">Metal-binding</keyword>
<organism evidence="19 20">
    <name type="scientific">Salipaludibacillus neizhouensis</name>
    <dbReference type="NCBI Taxonomy" id="885475"/>
    <lineage>
        <taxon>Bacteria</taxon>
        <taxon>Bacillati</taxon>
        <taxon>Bacillota</taxon>
        <taxon>Bacilli</taxon>
        <taxon>Bacillales</taxon>
        <taxon>Bacillaceae</taxon>
    </lineage>
</organism>
<dbReference type="SMART" id="SM00065">
    <property type="entry name" value="GAF"/>
    <property type="match status" value="1"/>
</dbReference>
<evidence type="ECO:0000256" key="9">
    <source>
        <dbReference type="ARBA" id="ARBA00022723"/>
    </source>
</evidence>
<evidence type="ECO:0000256" key="15">
    <source>
        <dbReference type="ARBA" id="ARBA00023014"/>
    </source>
</evidence>
<dbReference type="InterPro" id="IPR011712">
    <property type="entry name" value="Sig_transdc_His_kin_sub3_dim/P"/>
</dbReference>
<dbReference type="Pfam" id="PF13185">
    <property type="entry name" value="GAF_2"/>
    <property type="match status" value="1"/>
</dbReference>
<dbReference type="InterPro" id="IPR004358">
    <property type="entry name" value="Sig_transdc_His_kin-like_C"/>
</dbReference>
<keyword evidence="7" id="KW-0963">Cytoplasm</keyword>
<dbReference type="GO" id="GO:0046983">
    <property type="term" value="F:protein dimerization activity"/>
    <property type="evidence" value="ECO:0007669"/>
    <property type="project" value="InterPro"/>
</dbReference>
<evidence type="ECO:0000256" key="6">
    <source>
        <dbReference type="ARBA" id="ARBA00022485"/>
    </source>
</evidence>
<protein>
    <recommendedName>
        <fullName evidence="5">Oxygen sensor histidine kinase NreB</fullName>
        <ecNumber evidence="4">2.7.13.3</ecNumber>
    </recommendedName>
    <alternativeName>
        <fullName evidence="17">Nitrogen regulation protein B</fullName>
    </alternativeName>
</protein>
<comment type="cofactor">
    <cofactor evidence="2">
        <name>[4Fe-4S] cluster</name>
        <dbReference type="ChEBI" id="CHEBI:49883"/>
    </cofactor>
</comment>
<keyword evidence="15" id="KW-0411">Iron-sulfur</keyword>